<dbReference type="InterPro" id="IPR029903">
    <property type="entry name" value="RmlD-like-bd"/>
</dbReference>
<reference evidence="5" key="1">
    <citation type="journal article" date="2019" name="Int. J. Syst. Evol. Microbiol.">
        <title>The Global Catalogue of Microorganisms (GCM) 10K type strain sequencing project: providing services to taxonomists for standard genome sequencing and annotation.</title>
        <authorList>
            <consortium name="The Broad Institute Genomics Platform"/>
            <consortium name="The Broad Institute Genome Sequencing Center for Infectious Disease"/>
            <person name="Wu L."/>
            <person name="Ma J."/>
        </authorList>
    </citation>
    <scope>NUCLEOTIDE SEQUENCE [LARGE SCALE GENOMIC DNA]</scope>
    <source>
        <strain evidence="5">CGMCC 1.18578</strain>
    </source>
</reference>
<feature type="domain" description="RmlD-like substrate binding" evidence="3">
    <location>
        <begin position="10"/>
        <end position="287"/>
    </location>
</feature>
<protein>
    <recommendedName>
        <fullName evidence="2">dTDP-4-dehydrorhamnose reductase</fullName>
        <ecNumber evidence="2">1.1.1.133</ecNumber>
    </recommendedName>
</protein>
<evidence type="ECO:0000313" key="4">
    <source>
        <dbReference type="EMBL" id="MFC5528983.1"/>
    </source>
</evidence>
<dbReference type="CDD" id="cd05254">
    <property type="entry name" value="dTDP_HR_like_SDR_e"/>
    <property type="match status" value="1"/>
</dbReference>
<dbReference type="RefSeq" id="WP_378110852.1">
    <property type="nucleotide sequence ID" value="NZ_JBHSNC010000017.1"/>
</dbReference>
<dbReference type="Proteomes" id="UP001596108">
    <property type="component" value="Unassembled WGS sequence"/>
</dbReference>
<dbReference type="Pfam" id="PF04321">
    <property type="entry name" value="RmlD_sub_bind"/>
    <property type="match status" value="1"/>
</dbReference>
<keyword evidence="2" id="KW-0521">NADP</keyword>
<comment type="similarity">
    <text evidence="1 2">Belongs to the dTDP-4-dehydrorhamnose reductase family.</text>
</comment>
<evidence type="ECO:0000256" key="2">
    <source>
        <dbReference type="RuleBase" id="RU364082"/>
    </source>
</evidence>
<keyword evidence="2 4" id="KW-0560">Oxidoreductase</keyword>
<dbReference type="PANTHER" id="PTHR10491">
    <property type="entry name" value="DTDP-4-DEHYDRORHAMNOSE REDUCTASE"/>
    <property type="match status" value="1"/>
</dbReference>
<name>A0ABW0QX28_9BACL</name>
<dbReference type="GO" id="GO:0008831">
    <property type="term" value="F:dTDP-4-dehydrorhamnose reductase activity"/>
    <property type="evidence" value="ECO:0007669"/>
    <property type="project" value="UniProtKB-EC"/>
</dbReference>
<evidence type="ECO:0000259" key="3">
    <source>
        <dbReference type="Pfam" id="PF04321"/>
    </source>
</evidence>
<organism evidence="4 5">
    <name type="scientific">Cohnella yongneupensis</name>
    <dbReference type="NCBI Taxonomy" id="425006"/>
    <lineage>
        <taxon>Bacteria</taxon>
        <taxon>Bacillati</taxon>
        <taxon>Bacillota</taxon>
        <taxon>Bacilli</taxon>
        <taxon>Bacillales</taxon>
        <taxon>Paenibacillaceae</taxon>
        <taxon>Cohnella</taxon>
    </lineage>
</organism>
<dbReference type="EMBL" id="JBHSNC010000017">
    <property type="protein sequence ID" value="MFC5528983.1"/>
    <property type="molecule type" value="Genomic_DNA"/>
</dbReference>
<dbReference type="EC" id="1.1.1.133" evidence="2"/>
<keyword evidence="5" id="KW-1185">Reference proteome</keyword>
<dbReference type="Gene3D" id="3.90.25.10">
    <property type="entry name" value="UDP-galactose 4-epimerase, domain 1"/>
    <property type="match status" value="1"/>
</dbReference>
<comment type="pathway">
    <text evidence="2">Carbohydrate biosynthesis; dTDP-L-rhamnose biosynthesis.</text>
</comment>
<dbReference type="InterPro" id="IPR036291">
    <property type="entry name" value="NAD(P)-bd_dom_sf"/>
</dbReference>
<sequence length="292" mass="32340">MNDVTDKTFTIVITGAGGQLGQELARMSVAPHIRIVGLDRSKLDITDADQCKSVMDELRPDAIIHAAAHTAVDRAEAEPDTARLVNVLGTRNVAIAAEAVGAKFIFVSTDYVFNGKNVTPYSEHDATDPQSVYGRTKLEGEREAAAHCSRLFVVRTSWVYGRYGNNFVKTMLKLAEQRNELKVVQDQVGSPTFTYDLAELLLSLAQTDDYGIYHASNSGICSWYEFAKAIFEEAGLTNIRVIPCNTEEFPRPAPRPAYSVLGNQALIDAGFKPLRHWREALHDYIRSTSKQD</sequence>
<accession>A0ABW0QX28</accession>
<dbReference type="Gene3D" id="3.40.50.720">
    <property type="entry name" value="NAD(P)-binding Rossmann-like Domain"/>
    <property type="match status" value="1"/>
</dbReference>
<gene>
    <name evidence="4" type="primary">rfbD</name>
    <name evidence="4" type="ORF">ACFPQ4_05880</name>
</gene>
<dbReference type="NCBIfam" id="TIGR01214">
    <property type="entry name" value="rmlD"/>
    <property type="match status" value="1"/>
</dbReference>
<proteinExistence type="inferred from homology"/>
<dbReference type="InterPro" id="IPR005913">
    <property type="entry name" value="dTDP_dehydrorham_reduct"/>
</dbReference>
<evidence type="ECO:0000313" key="5">
    <source>
        <dbReference type="Proteomes" id="UP001596108"/>
    </source>
</evidence>
<dbReference type="PANTHER" id="PTHR10491:SF4">
    <property type="entry name" value="METHIONINE ADENOSYLTRANSFERASE 2 SUBUNIT BETA"/>
    <property type="match status" value="1"/>
</dbReference>
<comment type="function">
    <text evidence="2">Catalyzes the reduction of dTDP-6-deoxy-L-lyxo-4-hexulose to yield dTDP-L-rhamnose.</text>
</comment>
<comment type="caution">
    <text evidence="4">The sequence shown here is derived from an EMBL/GenBank/DDBJ whole genome shotgun (WGS) entry which is preliminary data.</text>
</comment>
<evidence type="ECO:0000256" key="1">
    <source>
        <dbReference type="ARBA" id="ARBA00010944"/>
    </source>
</evidence>
<dbReference type="SUPFAM" id="SSF51735">
    <property type="entry name" value="NAD(P)-binding Rossmann-fold domains"/>
    <property type="match status" value="1"/>
</dbReference>